<dbReference type="SUPFAM" id="SSF51120">
    <property type="entry name" value="beta-Roll"/>
    <property type="match status" value="1"/>
</dbReference>
<organism evidence="1 2">
    <name type="scientific">Rhodopirellula maiorica SM1</name>
    <dbReference type="NCBI Taxonomy" id="1265738"/>
    <lineage>
        <taxon>Bacteria</taxon>
        <taxon>Pseudomonadati</taxon>
        <taxon>Planctomycetota</taxon>
        <taxon>Planctomycetia</taxon>
        <taxon>Pirellulales</taxon>
        <taxon>Pirellulaceae</taxon>
        <taxon>Novipirellula</taxon>
    </lineage>
</organism>
<dbReference type="EMBL" id="ANOG01001027">
    <property type="protein sequence ID" value="EMI15875.1"/>
    <property type="molecule type" value="Genomic_DNA"/>
</dbReference>
<dbReference type="Proteomes" id="UP000011991">
    <property type="component" value="Unassembled WGS sequence"/>
</dbReference>
<evidence type="ECO:0000313" key="2">
    <source>
        <dbReference type="Proteomes" id="UP000011991"/>
    </source>
</evidence>
<dbReference type="InterPro" id="IPR011049">
    <property type="entry name" value="Serralysin-like_metalloprot_C"/>
</dbReference>
<accession>M5R926</accession>
<keyword evidence="2" id="KW-1185">Reference proteome</keyword>
<name>M5R926_9BACT</name>
<sequence>MDLGFSAMKLDSLLAQLRRRSRLAQTRKSLSKKKSRHRLATRRSSFESLELRRLLASDVSLSGNELVVTDTTNGHDAFTVEISGGNYVISNNSPITASGIADSDSDPNKVSVAIGSITGVNVNAAGGNDTITLKNFAGKTATLSGGTGNDTFKFDDAWGTATIVDAGGGTVDFSDVSAALGVSQSGGNVVVLSDDASQVSYAAASNFSGLPLVLDQTTAQTALNDGLGELATLGGELESLDNLSEKIDLVGQSISDALPIGQILNESLSQPIAAYFSNLGSDDPDLVGLLTALDSLNGSGYSGPGSLNFTVAASGVMSGDVMTLDLSVVATVTHSAVSLDLGETILGLDGALEEWMTMSGVTADLSTGFQWDFSVGVDATATPFFFADFDNDISVTADVNVANASFDLSAGLLGMDVGPYGAASAPSTINLDLDATFNARALMGLDGTNGGASDGVLQINELKDANRLDRLDSGTAATAQLDIDLYATAPGVSGVTDGTPATIHLSDDLFSAAAPTFSENLTSLGIPDFYNLNAKSVLQVMQQFGSYVDVLGSKTFDNERLLLGASATIGDLVNMAELYQDEFLKRIELPPHTATTRLTDIVGVPESGETLSSLLGTSGDNAPEFTVTLQDGTTFDVDLDGTTTLADVASRIQTASPGTAKFEVVTESDGAILLVDKTIAASDSDKFHITAKQDGSSEDYAAAAKLGLTAVAVKKDVVGDDTLESVIQLAPNPGANFSTLQQMLSLPTGGGSPYTTVGPMSYDAATSTFRFTLDIAKSFSDSTDTLNLPDFGSLSGLSTTGSVDLLNPTATLHLPFELALTNVGFDTPLSSSTPISQLNLGAGVALLEGVDDIRVHLADGTTFAVDFDPSLASVTLASLNGGASVPTSGDANADLQFTLNDGTTFAVDLDAAVASTSAAPSTLGELVEAIQAAADAADSIAGTVAAGATANQLIDASAPFGAVDSLVGREVVVGEQSATITANTADTLTLSSDWSTAPTAGDSYEVTSRLTGFASLDAARGTLSLIDATTPVGSPALAVTGSAAASLGIDGTAEQRNLGGSTFTVVENSLVTLGDLIAKIEAAATAAGLTLPSSASFSAGWDFDVQIADAGIVLVDRTSPAASITGTAESGAATDELQDTAAFTPDALVGRVVTITGGAGAGQSLTIIANTADTLTLDSDWDTAIDATSTYTIANDLIVASLNNSGARVSLGLASAAKDQASVSDSRLFDGSGGVVVRTNGTPAADLTITLSGGGTSFSVDLDGIVSPTTIKDLAERIADAAGDAGVTTADFEVFTDSGTGTISLIDRGQAGAVSTFTVTNAGGSFAATDLGLASGSEVNVDFSTPVGSELDPEFVIELKSPAKVLGGDPLHGDTAAAHLKVQSDSTPTLQFDLDVSASGASGSGQYGPLAVDFSDLTISSATSKVAASLTLETATVGQLWGGLGSPFAWLVGDQVNFNNSLDLSMKLRPEPSITGVGSGLKTDFDVDINNLYDVRDNVETVTPVMSGMDDVQGLLVAVEQLTLADMFDYLDSVGAYLVELQTQSKLADRLPGLSKSLGELFGFGKAFQARVEELKALPEELQPKSLQALNAQLSAPLEGASLVAGLSFDPANKNLLLDLHLDLNAISTTLPVSLDLTKLGLDLTAQGLQKVAAIVDTLSAAPMQVDADGVVEVSLGIDLSDPSAPSPFLAGAAGSGSGTEASFDIRGINDDALTFTTLLGSLPAEVISGFVILDSDGDGVSTSPATYTVDLQSNAAVMTTTEARDAAAASSTTVQVAGELDAKFELSFPQQVIPSDAPNTVPFITVGVGNVNDPSGGSSTLTTNLLGGDGNWPTFEVLTQNFSLADSMDGFKLGFHDLFTKLDQMLDTALLGQKLPLVGDQLGEAADFLLQMRDSVVDNLNLYGKSISMDSVRQGIFDAFGPGGFNWLQNDPNSGDTVVNIDDIKMVKNGVTVDGRELVIGVEYQMDLSSPAQLLAAPVDLDLLLPGLGLQLDALADVQFGFHLPLTVGVSIADGVYIDVDGVNDLEISLDVALPKAAVTMAGDPRLTFTNPSNAAPKITRDRGNWILDGFRVGQIIEVSGSSGNDGDYLVKSFDATGLEMTLESTDANLAPASSSLDRVVPEGPTSGIGISVMKVSQTGGPSLTFTDVIKDVTPDYPLFVDLPPGTFTVDVRDQITRSTGSWLEDGFRLGDTITITGTSTNDDVYTILAIDPSGRTITVDKVLTNETTSNAFVRKEGLRGIQAELGVLPFRVWDQTPDQSELTGTFNIDFLSPSIAGAKTRLSLNDLIAAQPFPVIPAAGFTSAPLDNLLTITETTGHELTVHPISLAIETDLPPGAAFPPYRMQLDITNWDWDVTGSLATEISTPSIAFNDVQFELVGFVRDFLGPAITRMSVALEAVDPLLVFLQSEAMPIVSLLFGKTSYVSAPGTFGGETQIGDFTGAATALRALANGGKPFERDVIGEFFSDLFENKEFDDITLLPIMMLTGEEWIDLGSFVVNGAVARGQSGDLFDSNANEERSLGSLKDKPLRLTGNVTLSFTSNTITLPSSNDSTWTAAGFAAGQTIRISGDVNPGTYTVQGVTDSVLTITGGTFAMTGTVYGIAGDRIAVQNADGSRAGSILGQIAAIARDTSSSAQSAAQSLVTTQLLPGLKRVGGIGGLTNKFINNDHFQQGSGRTTDPIQFPIFEQSFGLLLGETGFDGRSETESHFADLQYSRVVVDLVSPATADLGK</sequence>
<proteinExistence type="predicted"/>
<protein>
    <submittedName>
        <fullName evidence="1">Hemolysin-type calcium-binding region</fullName>
    </submittedName>
</protein>
<evidence type="ECO:0000313" key="1">
    <source>
        <dbReference type="EMBL" id="EMI15875.1"/>
    </source>
</evidence>
<gene>
    <name evidence="1" type="ORF">RMSM_07203</name>
</gene>
<comment type="caution">
    <text evidence="1">The sequence shown here is derived from an EMBL/GenBank/DDBJ whole genome shotgun (WGS) entry which is preliminary data.</text>
</comment>
<feature type="non-terminal residue" evidence="1">
    <location>
        <position position="2733"/>
    </location>
</feature>
<reference evidence="1 2" key="1">
    <citation type="journal article" date="2013" name="Mar. Genomics">
        <title>Expression of sulfatases in Rhodopirellula baltica and the diversity of sulfatases in the genus Rhodopirellula.</title>
        <authorList>
            <person name="Wegner C.E."/>
            <person name="Richter-Heitmann T."/>
            <person name="Klindworth A."/>
            <person name="Klockow C."/>
            <person name="Richter M."/>
            <person name="Achstetter T."/>
            <person name="Glockner F.O."/>
            <person name="Harder J."/>
        </authorList>
    </citation>
    <scope>NUCLEOTIDE SEQUENCE [LARGE SCALE GENOMIC DNA]</scope>
    <source>
        <strain evidence="1 2">SM1</strain>
    </source>
</reference>